<name>A0AAU7E520_9BACT</name>
<dbReference type="RefSeq" id="WP_348518469.1">
    <property type="nucleotide sequence ID" value="NZ_CP155620.1"/>
</dbReference>
<dbReference type="GO" id="GO:0070221">
    <property type="term" value="P:sulfide oxidation, using sulfide:quinone oxidoreductase"/>
    <property type="evidence" value="ECO:0007669"/>
    <property type="project" value="TreeGrafter"/>
</dbReference>
<dbReference type="GO" id="GO:0071949">
    <property type="term" value="F:FAD binding"/>
    <property type="evidence" value="ECO:0007669"/>
    <property type="project" value="TreeGrafter"/>
</dbReference>
<dbReference type="GO" id="GO:0070224">
    <property type="term" value="F:sulfide:quinone oxidoreductase activity"/>
    <property type="evidence" value="ECO:0007669"/>
    <property type="project" value="TreeGrafter"/>
</dbReference>
<evidence type="ECO:0000256" key="1">
    <source>
        <dbReference type="SAM" id="Phobius"/>
    </source>
</evidence>
<dbReference type="SUPFAM" id="SSF51905">
    <property type="entry name" value="FAD/NAD(P)-binding domain"/>
    <property type="match status" value="2"/>
</dbReference>
<gene>
    <name evidence="3" type="ORF">AAH949_08160</name>
</gene>
<dbReference type="InterPro" id="IPR015904">
    <property type="entry name" value="Sulphide_quinone_reductase"/>
</dbReference>
<proteinExistence type="predicted"/>
<dbReference type="EMBL" id="CP155620">
    <property type="protein sequence ID" value="XBJ29048.1"/>
    <property type="molecule type" value="Genomic_DNA"/>
</dbReference>
<dbReference type="PROSITE" id="PS51318">
    <property type="entry name" value="TAT"/>
    <property type="match status" value="1"/>
</dbReference>
<sequence>MKDSHQKNRRALLKLMGLGGVATLGASNVILPKQVKAENSFAPKIAIIGAGLGGITMSAHLKDILPRASITLFDKKETMYYEPGFTLIAAGIYTKEDVEYNKADLIQDGITWIKEDISKIEPKQNKLKTETNAEYNYDYLIIATGVHYEFEKVKGLDLNTIHDPNSNITSIYTVNGAVKARDFIQKLVKNGGRAVFAEPNTAIKCGGANKKVNFLLEDLAVKENSRDKVEMLLCVGGNSMLSSPAHAMMIEQFYIERKMPYLKQHLLVEVDTKNNIAIFDKLMPYSENGIKKVARERFESKFDYLFVIPRMITTPIISEAGLGVSKGDVEGNWVDVDQYTLQHKKYDNIFAIGDCAGVPKGKTGASIRKQYPVIGANILSHLQGKELTAKFSGYTACPLLTRYGKAVMVEFDYEGTAPTLECMGATRESWMNWFVKVYLMKPMVMKAMINAKA</sequence>
<protein>
    <submittedName>
        <fullName evidence="3">FAD-dependent oxidoreductase</fullName>
    </submittedName>
</protein>
<evidence type="ECO:0000313" key="3">
    <source>
        <dbReference type="EMBL" id="XBJ29048.1"/>
    </source>
</evidence>
<keyword evidence="1" id="KW-0812">Transmembrane</keyword>
<keyword evidence="1" id="KW-1133">Transmembrane helix</keyword>
<dbReference type="InterPro" id="IPR023753">
    <property type="entry name" value="FAD/NAD-binding_dom"/>
</dbReference>
<dbReference type="Pfam" id="PF07992">
    <property type="entry name" value="Pyr_redox_2"/>
    <property type="match status" value="1"/>
</dbReference>
<accession>A0AAU7E520</accession>
<evidence type="ECO:0000259" key="2">
    <source>
        <dbReference type="Pfam" id="PF07992"/>
    </source>
</evidence>
<dbReference type="PANTHER" id="PTHR10632">
    <property type="entry name" value="SULFIDE:QUINONE OXIDOREDUCTASE"/>
    <property type="match status" value="1"/>
</dbReference>
<feature type="transmembrane region" description="Helical" evidence="1">
    <location>
        <begin position="12"/>
        <end position="31"/>
    </location>
</feature>
<dbReference type="Gene3D" id="3.50.50.100">
    <property type="match status" value="1"/>
</dbReference>
<keyword evidence="1" id="KW-0472">Membrane</keyword>
<dbReference type="PANTHER" id="PTHR10632:SF2">
    <property type="entry name" value="SULFIDE:QUINONE OXIDOREDUCTASE, MITOCHONDRIAL"/>
    <property type="match status" value="1"/>
</dbReference>
<dbReference type="InterPro" id="IPR036188">
    <property type="entry name" value="FAD/NAD-bd_sf"/>
</dbReference>
<feature type="domain" description="FAD/NAD(P)-binding" evidence="2">
    <location>
        <begin position="44"/>
        <end position="160"/>
    </location>
</feature>
<organism evidence="3">
    <name type="scientific">Campylobacter sp. CCS1377</name>
    <dbReference type="NCBI Taxonomy" id="3158229"/>
    <lineage>
        <taxon>Bacteria</taxon>
        <taxon>Pseudomonadati</taxon>
        <taxon>Campylobacterota</taxon>
        <taxon>Epsilonproteobacteria</taxon>
        <taxon>Campylobacterales</taxon>
        <taxon>Campylobacteraceae</taxon>
        <taxon>Campylobacter</taxon>
    </lineage>
</organism>
<dbReference type="AlphaFoldDB" id="A0AAU7E520"/>
<dbReference type="InterPro" id="IPR006311">
    <property type="entry name" value="TAT_signal"/>
</dbReference>
<reference evidence="3" key="1">
    <citation type="submission" date="2024-05" db="EMBL/GenBank/DDBJ databases">
        <title>Campylobacter coli isolated from environmental waters in Slovenia.</title>
        <authorList>
            <person name="Zautner A.E."/>
            <person name="Bunk B."/>
            <person name="Riedel T."/>
            <person name="Sproeer C."/>
        </authorList>
    </citation>
    <scope>NUCLEOTIDE SEQUENCE</scope>
    <source>
        <strain evidence="3">CCS1377</strain>
    </source>
</reference>